<dbReference type="Proteomes" id="UP000886856">
    <property type="component" value="Unassembled WGS sequence"/>
</dbReference>
<organism evidence="1 2">
    <name type="scientific">Candidatus Jeotgalibaca merdavium</name>
    <dbReference type="NCBI Taxonomy" id="2838627"/>
    <lineage>
        <taxon>Bacteria</taxon>
        <taxon>Bacillati</taxon>
        <taxon>Bacillota</taxon>
        <taxon>Bacilli</taxon>
        <taxon>Lactobacillales</taxon>
        <taxon>Carnobacteriaceae</taxon>
        <taxon>Jeotgalibaca</taxon>
    </lineage>
</organism>
<sequence length="732" mass="80947">DASVTASLTDLNNSLKNIDVKWINKNLGKLDQTFMTDEFLQQMAGNTPINAVPADGAITTPKIAEKAVTADRTNFLSSNVLSNNYFDSTKIIKGKMVGGYFTDSDAPAYFKSDKIYDYDGGEWTIYPVRAYRIFDELGEGVGLENTNSNSEERTITVPAGGYFEFSGATGNVSVTQVNKGDTRLPYDVYRETQDFPTLNFTDNQVENISNRIIVGAENAEFIESGTNLFDPTKIEKDKFISGRYTISDLPGYFKSERFEFDVETKVVIYGARTYRIFDANGEPSHVQTGSNLGQVVITVPAGGAFDFSGSLSNLGVTQVNRGEVLLPYEEYTNDLTIPNLVLTEKQASQTTGNSSVLKLNKLDNDLYDIVFTNGNNVLRINVSLKARDNEVFNFIRTYLNGESIHSTGDDITPIRTIATVGANHGYTADVVGDAFPENMKNGQLYPSVKDVTNSIKEIDGEVIVKESYEILDLDSLLLWKAINPTLDYVQHLDDIESVAKVITTYTFYGFGKCRIDTTLIFLKETPIGNIGFMQSDKLASDAIRYVSGVDYPDVDFGSGVNLATYTDNVKINASHLVNENEPPLFYSDTKNNISFTMGYIPEQDVSNDKRLLQTETFWDFRGTGKSYPIALDSTSSPVQADSVFQVSGFRNYNITDEEMATFEVVESGEFYYIYIHSPSAHGVVNRALDIPTGKKIEEVINNGIDLLADTTGAGGITFSTQEKSYAIFKIAK</sequence>
<dbReference type="AlphaFoldDB" id="A0A9D2I369"/>
<proteinExistence type="predicted"/>
<name>A0A9D2I369_9LACT</name>
<evidence type="ECO:0000313" key="2">
    <source>
        <dbReference type="Proteomes" id="UP000886856"/>
    </source>
</evidence>
<evidence type="ECO:0000313" key="1">
    <source>
        <dbReference type="EMBL" id="HJA91480.1"/>
    </source>
</evidence>
<accession>A0A9D2I369</accession>
<reference evidence="1" key="1">
    <citation type="journal article" date="2021" name="PeerJ">
        <title>Extensive microbial diversity within the chicken gut microbiome revealed by metagenomics and culture.</title>
        <authorList>
            <person name="Gilroy R."/>
            <person name="Ravi A."/>
            <person name="Getino M."/>
            <person name="Pursley I."/>
            <person name="Horton D.L."/>
            <person name="Alikhan N.F."/>
            <person name="Baker D."/>
            <person name="Gharbi K."/>
            <person name="Hall N."/>
            <person name="Watson M."/>
            <person name="Adriaenssens E.M."/>
            <person name="Foster-Nyarko E."/>
            <person name="Jarju S."/>
            <person name="Secka A."/>
            <person name="Antonio M."/>
            <person name="Oren A."/>
            <person name="Chaudhuri R.R."/>
            <person name="La Ragione R."/>
            <person name="Hildebrand F."/>
            <person name="Pallen M.J."/>
        </authorList>
    </citation>
    <scope>NUCLEOTIDE SEQUENCE</scope>
    <source>
        <strain evidence="1">CHK171-505</strain>
    </source>
</reference>
<reference evidence="1" key="2">
    <citation type="submission" date="2021-04" db="EMBL/GenBank/DDBJ databases">
        <authorList>
            <person name="Gilroy R."/>
        </authorList>
    </citation>
    <scope>NUCLEOTIDE SEQUENCE</scope>
    <source>
        <strain evidence="1">CHK171-505</strain>
    </source>
</reference>
<protein>
    <submittedName>
        <fullName evidence="1">Uncharacterized protein</fullName>
    </submittedName>
</protein>
<gene>
    <name evidence="1" type="ORF">H9948_11910</name>
</gene>
<dbReference type="EMBL" id="DWYW01000279">
    <property type="protein sequence ID" value="HJA91480.1"/>
    <property type="molecule type" value="Genomic_DNA"/>
</dbReference>
<comment type="caution">
    <text evidence="1">The sequence shown here is derived from an EMBL/GenBank/DDBJ whole genome shotgun (WGS) entry which is preliminary data.</text>
</comment>
<feature type="non-terminal residue" evidence="1">
    <location>
        <position position="1"/>
    </location>
</feature>